<dbReference type="PANTHER" id="PTHR35810:SF1">
    <property type="entry name" value="CYTOPLASMIC PROTEIN"/>
    <property type="match status" value="1"/>
</dbReference>
<dbReference type="AlphaFoldDB" id="A0A645IRS9"/>
<evidence type="ECO:0000313" key="1">
    <source>
        <dbReference type="EMBL" id="MPN53816.1"/>
    </source>
</evidence>
<dbReference type="InterPro" id="IPR011204">
    <property type="entry name" value="Virulence_RhuM-like"/>
</dbReference>
<accession>A0A645IRS9</accession>
<gene>
    <name evidence="1" type="ORF">SDC9_201482</name>
</gene>
<organism evidence="1">
    <name type="scientific">bioreactor metagenome</name>
    <dbReference type="NCBI Taxonomy" id="1076179"/>
    <lineage>
        <taxon>unclassified sequences</taxon>
        <taxon>metagenomes</taxon>
        <taxon>ecological metagenomes</taxon>
    </lineage>
</organism>
<protein>
    <recommendedName>
        <fullName evidence="2">Bro-N domain-containing protein</fullName>
    </recommendedName>
</protein>
<proteinExistence type="predicted"/>
<sequence>MIISLGYRINSPIATKFRQWATLRLKEYIVKGFTMDDDRLKNLGGDGYWRELLDRIKDIRSSEKLIYRQVLDLYALSIDYDPKR</sequence>
<reference evidence="1" key="1">
    <citation type="submission" date="2019-08" db="EMBL/GenBank/DDBJ databases">
        <authorList>
            <person name="Kucharzyk K."/>
            <person name="Murdoch R.W."/>
            <person name="Higgins S."/>
            <person name="Loffler F."/>
        </authorList>
    </citation>
    <scope>NUCLEOTIDE SEQUENCE</scope>
</reference>
<dbReference type="Pfam" id="PF13310">
    <property type="entry name" value="Virulence_RhuM"/>
    <property type="match status" value="1"/>
</dbReference>
<name>A0A645IRS9_9ZZZZ</name>
<dbReference type="PANTHER" id="PTHR35810">
    <property type="entry name" value="CYTOPLASMIC PROTEIN-RELATED"/>
    <property type="match status" value="1"/>
</dbReference>
<dbReference type="EMBL" id="VSSQ01121358">
    <property type="protein sequence ID" value="MPN53816.1"/>
    <property type="molecule type" value="Genomic_DNA"/>
</dbReference>
<evidence type="ECO:0008006" key="2">
    <source>
        <dbReference type="Google" id="ProtNLM"/>
    </source>
</evidence>
<comment type="caution">
    <text evidence="1">The sequence shown here is derived from an EMBL/GenBank/DDBJ whole genome shotgun (WGS) entry which is preliminary data.</text>
</comment>